<feature type="transmembrane region" description="Helical" evidence="1">
    <location>
        <begin position="106"/>
        <end position="124"/>
    </location>
</feature>
<reference evidence="2 3" key="1">
    <citation type="submission" date="2020-07" db="EMBL/GenBank/DDBJ databases">
        <title>Facklamia lactis sp. nov., isolated from raw milk.</title>
        <authorList>
            <person name="Doll E.V."/>
            <person name="Huptas C."/>
            <person name="Staib L."/>
            <person name="Wenning M."/>
            <person name="Scherer S."/>
        </authorList>
    </citation>
    <scope>NUCLEOTIDE SEQUENCE [LARGE SCALE GENOMIC DNA]</scope>
    <source>
        <strain evidence="2 3">DSM 111018</strain>
    </source>
</reference>
<keyword evidence="3" id="KW-1185">Reference proteome</keyword>
<keyword evidence="1" id="KW-0472">Membrane</keyword>
<accession>A0ABS0LMH8</accession>
<gene>
    <name evidence="2" type="ORF">HZY91_00500</name>
</gene>
<feature type="transmembrane region" description="Helical" evidence="1">
    <location>
        <begin position="41"/>
        <end position="59"/>
    </location>
</feature>
<evidence type="ECO:0000313" key="2">
    <source>
        <dbReference type="EMBL" id="MBG9985368.1"/>
    </source>
</evidence>
<feature type="transmembrane region" description="Helical" evidence="1">
    <location>
        <begin position="399"/>
        <end position="419"/>
    </location>
</feature>
<keyword evidence="1" id="KW-1133">Transmembrane helix</keyword>
<dbReference type="EMBL" id="JACBXQ010000001">
    <property type="protein sequence ID" value="MBG9985368.1"/>
    <property type="molecule type" value="Genomic_DNA"/>
</dbReference>
<evidence type="ECO:0000256" key="1">
    <source>
        <dbReference type="SAM" id="Phobius"/>
    </source>
</evidence>
<feature type="transmembrane region" description="Helical" evidence="1">
    <location>
        <begin position="284"/>
        <end position="304"/>
    </location>
</feature>
<feature type="transmembrane region" description="Helical" evidence="1">
    <location>
        <begin position="154"/>
        <end position="174"/>
    </location>
</feature>
<keyword evidence="1" id="KW-0812">Transmembrane</keyword>
<dbReference type="Proteomes" id="UP000721415">
    <property type="component" value="Unassembled WGS sequence"/>
</dbReference>
<dbReference type="RefSeq" id="WP_197113467.1">
    <property type="nucleotide sequence ID" value="NZ_JACBXQ010000001.1"/>
</dbReference>
<name>A0ABS0LMH8_9LACT</name>
<feature type="transmembrane region" description="Helical" evidence="1">
    <location>
        <begin position="12"/>
        <end position="29"/>
    </location>
</feature>
<comment type="caution">
    <text evidence="2">The sequence shown here is derived from an EMBL/GenBank/DDBJ whole genome shotgun (WGS) entry which is preliminary data.</text>
</comment>
<protein>
    <recommendedName>
        <fullName evidence="4">O-antigen polysaccharide polymerase Wzy</fullName>
    </recommendedName>
</protein>
<evidence type="ECO:0000313" key="3">
    <source>
        <dbReference type="Proteomes" id="UP000721415"/>
    </source>
</evidence>
<feature type="transmembrane region" description="Helical" evidence="1">
    <location>
        <begin position="201"/>
        <end position="225"/>
    </location>
</feature>
<feature type="transmembrane region" description="Helical" evidence="1">
    <location>
        <begin position="66"/>
        <end position="86"/>
    </location>
</feature>
<evidence type="ECO:0008006" key="4">
    <source>
        <dbReference type="Google" id="ProtNLM"/>
    </source>
</evidence>
<organism evidence="2 3">
    <name type="scientific">Facklamia lactis</name>
    <dbReference type="NCBI Taxonomy" id="2749967"/>
    <lineage>
        <taxon>Bacteria</taxon>
        <taxon>Bacillati</taxon>
        <taxon>Bacillota</taxon>
        <taxon>Bacilli</taxon>
        <taxon>Lactobacillales</taxon>
        <taxon>Aerococcaceae</taxon>
        <taxon>Facklamia</taxon>
    </lineage>
</organism>
<proteinExistence type="predicted"/>
<feature type="transmembrane region" description="Helical" evidence="1">
    <location>
        <begin position="453"/>
        <end position="474"/>
    </location>
</feature>
<feature type="transmembrane region" description="Helical" evidence="1">
    <location>
        <begin position="360"/>
        <end position="379"/>
    </location>
</feature>
<sequence>MYNTRRKFYEWLLLLFVIMTSIVSIISIAQDELRTYSFDLLWVLPLTYVTQFIISWLYFPHMKYKISVLLILALYYARMIIVPFAMFLGNYSTYGIESVYGQDMGLAISLMSWEFMVITILFVLTTGKSGEENDEDISNGSVNNVFNIPQYFKWAVICIILYIVLIMIGTPGLFQESFFLTTGRSEESYELLFSGEVSHNAFGLSFGSQLVTIAFTFFWILQAIYPPFLLAQIANKVKSQFNRNILFLIVLGGTVLISTEGRAHSIECAIALLISSSIALKNKFYINIKALILVITGIMIYGLMDKSGVSGEGSQLYVEFSKMISAYFGGPHNVATAITMKNNEHNLTALNIVSDILQRLPYLTIIFTKTFGGTTNIIFNNYFGGYYLGQIIPSIGLGYAYFGFLFAPIIPSAAVMLSLHFEKKASQNANVVLKNFYYLGVIMFARATCTSNMLSGITYLGNMFFAWLVIYIGFIKKTKDMGET</sequence>